<evidence type="ECO:0000313" key="3">
    <source>
        <dbReference type="Proteomes" id="UP000758603"/>
    </source>
</evidence>
<keyword evidence="1" id="KW-0812">Transmembrane</keyword>
<name>A0A9P8ZY49_9PEZI</name>
<dbReference type="AlphaFoldDB" id="A0A9P8ZY49"/>
<dbReference type="RefSeq" id="XP_045959038.1">
    <property type="nucleotide sequence ID" value="XM_046095998.1"/>
</dbReference>
<reference evidence="2" key="1">
    <citation type="journal article" date="2021" name="Nat. Commun.">
        <title>Genetic determinants of endophytism in the Arabidopsis root mycobiome.</title>
        <authorList>
            <person name="Mesny F."/>
            <person name="Miyauchi S."/>
            <person name="Thiergart T."/>
            <person name="Pickel B."/>
            <person name="Atanasova L."/>
            <person name="Karlsson M."/>
            <person name="Huettel B."/>
            <person name="Barry K.W."/>
            <person name="Haridas S."/>
            <person name="Chen C."/>
            <person name="Bauer D."/>
            <person name="Andreopoulos W."/>
            <person name="Pangilinan J."/>
            <person name="LaButti K."/>
            <person name="Riley R."/>
            <person name="Lipzen A."/>
            <person name="Clum A."/>
            <person name="Drula E."/>
            <person name="Henrissat B."/>
            <person name="Kohler A."/>
            <person name="Grigoriev I.V."/>
            <person name="Martin F.M."/>
            <person name="Hacquard S."/>
        </authorList>
    </citation>
    <scope>NUCLEOTIDE SEQUENCE</scope>
    <source>
        <strain evidence="2">MPI-SDFR-AT-0073</strain>
    </source>
</reference>
<gene>
    <name evidence="2" type="ORF">BKA67DRAFT_289052</name>
</gene>
<evidence type="ECO:0000256" key="1">
    <source>
        <dbReference type="SAM" id="Phobius"/>
    </source>
</evidence>
<proteinExistence type="predicted"/>
<dbReference type="GeneID" id="70124891"/>
<protein>
    <submittedName>
        <fullName evidence="2">Uncharacterized protein</fullName>
    </submittedName>
</protein>
<comment type="caution">
    <text evidence="2">The sequence shown here is derived from an EMBL/GenBank/DDBJ whole genome shotgun (WGS) entry which is preliminary data.</text>
</comment>
<organism evidence="2 3">
    <name type="scientific">Truncatella angustata</name>
    <dbReference type="NCBI Taxonomy" id="152316"/>
    <lineage>
        <taxon>Eukaryota</taxon>
        <taxon>Fungi</taxon>
        <taxon>Dikarya</taxon>
        <taxon>Ascomycota</taxon>
        <taxon>Pezizomycotina</taxon>
        <taxon>Sordariomycetes</taxon>
        <taxon>Xylariomycetidae</taxon>
        <taxon>Amphisphaeriales</taxon>
        <taxon>Sporocadaceae</taxon>
        <taxon>Truncatella</taxon>
    </lineage>
</organism>
<keyword evidence="1" id="KW-0472">Membrane</keyword>
<keyword evidence="3" id="KW-1185">Reference proteome</keyword>
<dbReference type="EMBL" id="JAGPXC010000004">
    <property type="protein sequence ID" value="KAH6654768.1"/>
    <property type="molecule type" value="Genomic_DNA"/>
</dbReference>
<sequence length="71" mass="7928">MMLIRNLLNNIFIGVGARGPSSLSVIITIQTYVTEAALNRQPFPKTMYYICISDFVINLLLLLITLGLKNV</sequence>
<evidence type="ECO:0000313" key="2">
    <source>
        <dbReference type="EMBL" id="KAH6654768.1"/>
    </source>
</evidence>
<feature type="transmembrane region" description="Helical" evidence="1">
    <location>
        <begin position="47"/>
        <end position="68"/>
    </location>
</feature>
<accession>A0A9P8ZY49</accession>
<dbReference type="Proteomes" id="UP000758603">
    <property type="component" value="Unassembled WGS sequence"/>
</dbReference>
<keyword evidence="1" id="KW-1133">Transmembrane helix</keyword>
<feature type="transmembrane region" description="Helical" evidence="1">
    <location>
        <begin position="7"/>
        <end position="27"/>
    </location>
</feature>